<dbReference type="Pfam" id="PF00583">
    <property type="entry name" value="Acetyltransf_1"/>
    <property type="match status" value="1"/>
</dbReference>
<evidence type="ECO:0000313" key="2">
    <source>
        <dbReference type="EMBL" id="SIN69570.1"/>
    </source>
</evidence>
<evidence type="ECO:0000313" key="3">
    <source>
        <dbReference type="Proteomes" id="UP000185221"/>
    </source>
</evidence>
<dbReference type="Gene3D" id="3.40.630.30">
    <property type="match status" value="1"/>
</dbReference>
<reference evidence="3" key="1">
    <citation type="submission" date="2016-11" db="EMBL/GenBank/DDBJ databases">
        <authorList>
            <person name="Varghese N."/>
            <person name="Submissions S."/>
        </authorList>
    </citation>
    <scope>NUCLEOTIDE SEQUENCE [LARGE SCALE GENOMIC DNA]</scope>
    <source>
        <strain evidence="3">DSM 15292</strain>
    </source>
</reference>
<name>A0A1N6DFI6_9BACT</name>
<organism evidence="2 3">
    <name type="scientific">Algoriphagus halophilus</name>
    <dbReference type="NCBI Taxonomy" id="226505"/>
    <lineage>
        <taxon>Bacteria</taxon>
        <taxon>Pseudomonadati</taxon>
        <taxon>Bacteroidota</taxon>
        <taxon>Cytophagia</taxon>
        <taxon>Cytophagales</taxon>
        <taxon>Cyclobacteriaceae</taxon>
        <taxon>Algoriphagus</taxon>
    </lineage>
</organism>
<dbReference type="SUPFAM" id="SSF55729">
    <property type="entry name" value="Acyl-CoA N-acyltransferases (Nat)"/>
    <property type="match status" value="1"/>
</dbReference>
<proteinExistence type="predicted"/>
<dbReference type="PANTHER" id="PTHR43138">
    <property type="entry name" value="ACETYLTRANSFERASE, GNAT FAMILY"/>
    <property type="match status" value="1"/>
</dbReference>
<keyword evidence="3" id="KW-1185">Reference proteome</keyword>
<evidence type="ECO:0000259" key="1">
    <source>
        <dbReference type="PROSITE" id="PS51186"/>
    </source>
</evidence>
<dbReference type="PROSITE" id="PS51186">
    <property type="entry name" value="GNAT"/>
    <property type="match status" value="1"/>
</dbReference>
<dbReference type="InterPro" id="IPR052742">
    <property type="entry name" value="Mito_N-acetyltransferase"/>
</dbReference>
<sequence>MLDNIFQFKVNSIRQSTFEQDENGVWEIFSKVIKTGDTYVFDPNTPKEKLKEYWFATYMKTFVLEDENGGVLATYIIKPNQIGLGNHIANCSYMVHPDHQGKGLGRGLCEHSLAFAKAQGYRAIQFNIVISTNQAAVRLWKNFGFEIIGTTPNGFRHQKFGLVDTYIMYKKL</sequence>
<gene>
    <name evidence="2" type="ORF">SAMN05444394_0835</name>
</gene>
<dbReference type="InterPro" id="IPR016181">
    <property type="entry name" value="Acyl_CoA_acyltransferase"/>
</dbReference>
<dbReference type="CDD" id="cd04301">
    <property type="entry name" value="NAT_SF"/>
    <property type="match status" value="1"/>
</dbReference>
<keyword evidence="2" id="KW-0012">Acyltransferase</keyword>
<dbReference type="GO" id="GO:0016747">
    <property type="term" value="F:acyltransferase activity, transferring groups other than amino-acyl groups"/>
    <property type="evidence" value="ECO:0007669"/>
    <property type="project" value="InterPro"/>
</dbReference>
<dbReference type="STRING" id="226505.SAMN05444394_0835"/>
<dbReference type="AlphaFoldDB" id="A0A1N6DFI6"/>
<protein>
    <submittedName>
        <fullName evidence="2">L-amino acid N-acyltransferase YncA</fullName>
    </submittedName>
</protein>
<dbReference type="InterPro" id="IPR000182">
    <property type="entry name" value="GNAT_dom"/>
</dbReference>
<dbReference type="PANTHER" id="PTHR43138:SF1">
    <property type="entry name" value="N-ACETYLTRANSFERASE ACA1"/>
    <property type="match status" value="1"/>
</dbReference>
<dbReference type="Proteomes" id="UP000185221">
    <property type="component" value="Unassembled WGS sequence"/>
</dbReference>
<keyword evidence="2" id="KW-0808">Transferase</keyword>
<dbReference type="EMBL" id="FSRC01000001">
    <property type="protein sequence ID" value="SIN69570.1"/>
    <property type="molecule type" value="Genomic_DNA"/>
</dbReference>
<accession>A0A1N6DFI6</accession>
<feature type="domain" description="N-acetyltransferase" evidence="1">
    <location>
        <begin position="11"/>
        <end position="172"/>
    </location>
</feature>